<dbReference type="InterPro" id="IPR021316">
    <property type="entry name" value="DUF2913"/>
</dbReference>
<dbReference type="Proteomes" id="UP001139408">
    <property type="component" value="Unassembled WGS sequence"/>
</dbReference>
<keyword evidence="2" id="KW-1185">Reference proteome</keyword>
<accession>A0A9X1Z7W6</accession>
<gene>
    <name evidence="1" type="ORF">L2749_19625</name>
</gene>
<protein>
    <submittedName>
        <fullName evidence="1">DUF2913 family protein</fullName>
    </submittedName>
</protein>
<evidence type="ECO:0000313" key="1">
    <source>
        <dbReference type="EMBL" id="MCL1107430.1"/>
    </source>
</evidence>
<dbReference type="EMBL" id="JAKILJ010000060">
    <property type="protein sequence ID" value="MCL1107430.1"/>
    <property type="molecule type" value="Genomic_DNA"/>
</dbReference>
<name>A0A9X1Z7W6_9GAMM</name>
<sequence>MTQYYDTLKEVCENALLNMYLEVSNNDRFTPIDKRTQIIKKFIKPKVKISKYKPIKRELKRLALVKPTISLESELHKLLENMLKYKGKGDAEALLFDFLGNIHVWTGLMIQVATKRTVAEPGNIYLLEDETFTKLDKDGHYIKPINLFVYLDADYDLNTILSKIQQDERFNISVSERFDTHAKLSVIPVNEYSR</sequence>
<dbReference type="Pfam" id="PF11140">
    <property type="entry name" value="DUF2913"/>
    <property type="match status" value="1"/>
</dbReference>
<organism evidence="1 2">
    <name type="scientific">Shewanella algicola</name>
    <dbReference type="NCBI Taxonomy" id="640633"/>
    <lineage>
        <taxon>Bacteria</taxon>
        <taxon>Pseudomonadati</taxon>
        <taxon>Pseudomonadota</taxon>
        <taxon>Gammaproteobacteria</taxon>
        <taxon>Alteromonadales</taxon>
        <taxon>Shewanellaceae</taxon>
        <taxon>Shewanella</taxon>
    </lineage>
</organism>
<comment type="caution">
    <text evidence="1">The sequence shown here is derived from an EMBL/GenBank/DDBJ whole genome shotgun (WGS) entry which is preliminary data.</text>
</comment>
<dbReference type="AlphaFoldDB" id="A0A9X1Z7W6"/>
<dbReference type="RefSeq" id="WP_188926842.1">
    <property type="nucleotide sequence ID" value="NZ_BMQI01000059.1"/>
</dbReference>
<proteinExistence type="predicted"/>
<reference evidence="1" key="1">
    <citation type="submission" date="2022-01" db="EMBL/GenBank/DDBJ databases">
        <title>Whole genome-based taxonomy of the Shewanellaceae.</title>
        <authorList>
            <person name="Martin-Rodriguez A.J."/>
        </authorList>
    </citation>
    <scope>NUCLEOTIDE SEQUENCE</scope>
    <source>
        <strain evidence="1">DSM 23803</strain>
    </source>
</reference>
<evidence type="ECO:0000313" key="2">
    <source>
        <dbReference type="Proteomes" id="UP001139408"/>
    </source>
</evidence>